<name>A0ABS4TTC3_9PSEU</name>
<evidence type="ECO:0000313" key="2">
    <source>
        <dbReference type="EMBL" id="MBP2327203.1"/>
    </source>
</evidence>
<dbReference type="SUPFAM" id="SSF51905">
    <property type="entry name" value="FAD/NAD(P)-binding domain"/>
    <property type="match status" value="1"/>
</dbReference>
<gene>
    <name evidence="2" type="ORF">JOF56_007588</name>
</gene>
<keyword evidence="3" id="KW-1185">Reference proteome</keyword>
<dbReference type="Gene3D" id="3.50.50.60">
    <property type="entry name" value="FAD/NAD(P)-binding domain"/>
    <property type="match status" value="1"/>
</dbReference>
<feature type="domain" description="FAD dependent oxidoreductase" evidence="1">
    <location>
        <begin position="45"/>
        <end position="406"/>
    </location>
</feature>
<comment type="caution">
    <text evidence="2">The sequence shown here is derived from an EMBL/GenBank/DDBJ whole genome shotgun (WGS) entry which is preliminary data.</text>
</comment>
<reference evidence="2 3" key="1">
    <citation type="submission" date="2021-03" db="EMBL/GenBank/DDBJ databases">
        <title>Sequencing the genomes of 1000 actinobacteria strains.</title>
        <authorList>
            <person name="Klenk H.-P."/>
        </authorList>
    </citation>
    <scope>NUCLEOTIDE SEQUENCE [LARGE SCALE GENOMIC DNA]</scope>
    <source>
        <strain evidence="2 3">DSM 46670</strain>
    </source>
</reference>
<evidence type="ECO:0000259" key="1">
    <source>
        <dbReference type="Pfam" id="PF01266"/>
    </source>
</evidence>
<organism evidence="2 3">
    <name type="scientific">Kibdelosporangium banguiense</name>
    <dbReference type="NCBI Taxonomy" id="1365924"/>
    <lineage>
        <taxon>Bacteria</taxon>
        <taxon>Bacillati</taxon>
        <taxon>Actinomycetota</taxon>
        <taxon>Actinomycetes</taxon>
        <taxon>Pseudonocardiales</taxon>
        <taxon>Pseudonocardiaceae</taxon>
        <taxon>Kibdelosporangium</taxon>
    </lineage>
</organism>
<accession>A0ABS4TTC3</accession>
<dbReference type="Gene3D" id="3.30.9.10">
    <property type="entry name" value="D-Amino Acid Oxidase, subunit A, domain 2"/>
    <property type="match status" value="1"/>
</dbReference>
<dbReference type="Proteomes" id="UP001519332">
    <property type="component" value="Unassembled WGS sequence"/>
</dbReference>
<dbReference type="Pfam" id="PF01266">
    <property type="entry name" value="DAO"/>
    <property type="match status" value="1"/>
</dbReference>
<dbReference type="PANTHER" id="PTHR13847">
    <property type="entry name" value="SARCOSINE DEHYDROGENASE-RELATED"/>
    <property type="match status" value="1"/>
</dbReference>
<dbReference type="InterPro" id="IPR036188">
    <property type="entry name" value="FAD/NAD-bd_sf"/>
</dbReference>
<sequence length="473" mass="52314">MIRMYTSSPTEQVRSLIDAEPTPFWLDDSARPTPSPALAGEQHCDLLVVGGGYCGLWTALLAKERDPSRDVFLIEAREIGWAASGRNGGFCSASLTHGFRNGLTRWPHELLELERMGMANLDEIGDTVTRYGIDCEWERTGSISVATRPHSVAELRELADIAQDFGTKYDFLGTAEVQAQVASPTYLAGLRNSHGVALVNPAKLAWGLRDACTRAGVRIYERTQATDLRAAGASVVVTTGYGRVIARHVALATNAFPSLIRHVRPFVIPVYDYAMVTEPLTARQLDSIGWQNRHGISDSANQFHYYRLTADNRILWGGYDAIYHYGAKLSAELDQRPHTFRVLAANFFRTFPQLEGIRFTHTWGGVIDTCSRFTAFYGTAAGGKVAYALGFTGLGVAATRFAAQVMLDHLDGKRTDRTRLKMVRTKPIPFPPEPVRWLGVELTRRSMARADRTGGKRNLWLKAMDALGLGFDS</sequence>
<protein>
    <submittedName>
        <fullName evidence="2">Glycine/D-amino acid oxidase-like deaminating enzyme</fullName>
    </submittedName>
</protein>
<evidence type="ECO:0000313" key="3">
    <source>
        <dbReference type="Proteomes" id="UP001519332"/>
    </source>
</evidence>
<dbReference type="EMBL" id="JAGINW010000001">
    <property type="protein sequence ID" value="MBP2327203.1"/>
    <property type="molecule type" value="Genomic_DNA"/>
</dbReference>
<proteinExistence type="predicted"/>
<dbReference type="PANTHER" id="PTHR13847:SF281">
    <property type="entry name" value="FAD DEPENDENT OXIDOREDUCTASE DOMAIN-CONTAINING PROTEIN"/>
    <property type="match status" value="1"/>
</dbReference>
<dbReference type="InterPro" id="IPR006076">
    <property type="entry name" value="FAD-dep_OxRdtase"/>
</dbReference>